<name>A0ABQ4TCC3_METOR</name>
<sequence>MRRLTRSRAAGAFPFAVPAVCRRVIVAAQCAGSALLVFAWLGVLPAASEGVASPEAPRTRPETARLIETLSARLLAAHSATAVLEAWCAERGLADDPRIVAVRVPGIDKAPSPEQRARLSVGPDEPVRYRRVRLTCGPYVLSEADNWYVPGRLTPAMNAMLDGTQTPFGRVVRPLAPTRRNLSLRMLWSPGREAVPAADEPLFAVEAVLSTGEGLAFCEVAETYTGAVLAQVRR</sequence>
<protein>
    <submittedName>
        <fullName evidence="1">Uncharacterized protein</fullName>
    </submittedName>
</protein>
<gene>
    <name evidence="1" type="ORF">LKMONMHP_4236</name>
</gene>
<dbReference type="EMBL" id="BPQV01000015">
    <property type="protein sequence ID" value="GJE29356.1"/>
    <property type="molecule type" value="Genomic_DNA"/>
</dbReference>
<keyword evidence="2" id="KW-1185">Reference proteome</keyword>
<evidence type="ECO:0000313" key="1">
    <source>
        <dbReference type="EMBL" id="GJE29356.1"/>
    </source>
</evidence>
<dbReference type="Gene3D" id="3.40.1410.10">
    <property type="entry name" value="Chorismate lyase-like"/>
    <property type="match status" value="1"/>
</dbReference>
<dbReference type="SUPFAM" id="SSF64288">
    <property type="entry name" value="Chorismate lyase-like"/>
    <property type="match status" value="1"/>
</dbReference>
<comment type="caution">
    <text evidence="1">The sequence shown here is derived from an EMBL/GenBank/DDBJ whole genome shotgun (WGS) entry which is preliminary data.</text>
</comment>
<reference evidence="1" key="2">
    <citation type="submission" date="2021-08" db="EMBL/GenBank/DDBJ databases">
        <authorList>
            <person name="Tani A."/>
            <person name="Ola A."/>
            <person name="Ogura Y."/>
            <person name="Katsura K."/>
            <person name="Hayashi T."/>
        </authorList>
    </citation>
    <scope>NUCLEOTIDE SEQUENCE</scope>
    <source>
        <strain evidence="1">NBRC 15689</strain>
    </source>
</reference>
<evidence type="ECO:0000313" key="2">
    <source>
        <dbReference type="Proteomes" id="UP001055156"/>
    </source>
</evidence>
<proteinExistence type="predicted"/>
<accession>A0ABQ4TCC3</accession>
<dbReference type="InterPro" id="IPR028978">
    <property type="entry name" value="Chorismate_lyase_/UTRA_dom_sf"/>
</dbReference>
<dbReference type="Proteomes" id="UP001055156">
    <property type="component" value="Unassembled WGS sequence"/>
</dbReference>
<organism evidence="1 2">
    <name type="scientific">Methylobacterium organophilum</name>
    <dbReference type="NCBI Taxonomy" id="410"/>
    <lineage>
        <taxon>Bacteria</taxon>
        <taxon>Pseudomonadati</taxon>
        <taxon>Pseudomonadota</taxon>
        <taxon>Alphaproteobacteria</taxon>
        <taxon>Hyphomicrobiales</taxon>
        <taxon>Methylobacteriaceae</taxon>
        <taxon>Methylobacterium</taxon>
    </lineage>
</organism>
<reference evidence="1" key="1">
    <citation type="journal article" date="2021" name="Front. Microbiol.">
        <title>Comprehensive Comparative Genomics and Phenotyping of Methylobacterium Species.</title>
        <authorList>
            <person name="Alessa O."/>
            <person name="Ogura Y."/>
            <person name="Fujitani Y."/>
            <person name="Takami H."/>
            <person name="Hayashi T."/>
            <person name="Sahin N."/>
            <person name="Tani A."/>
        </authorList>
    </citation>
    <scope>NUCLEOTIDE SEQUENCE</scope>
    <source>
        <strain evidence="1">NBRC 15689</strain>
    </source>
</reference>